<dbReference type="PANTHER" id="PTHR43401:SF2">
    <property type="entry name" value="L-THREONINE 3-DEHYDROGENASE"/>
    <property type="match status" value="1"/>
</dbReference>
<evidence type="ECO:0000259" key="5">
    <source>
        <dbReference type="SMART" id="SM00829"/>
    </source>
</evidence>
<evidence type="ECO:0000313" key="6">
    <source>
        <dbReference type="EMBL" id="OUZ37303.1"/>
    </source>
</evidence>
<dbReference type="Proteomes" id="UP000196594">
    <property type="component" value="Unassembled WGS sequence"/>
</dbReference>
<reference evidence="6 7" key="1">
    <citation type="journal article" date="2017" name="Int. J. Syst. Evol. Microbiol.">
        <title>Solibacillus kalamii sp. nov., isolated from a high-efficiency particulate arrestance filter system used in the International Space Station.</title>
        <authorList>
            <person name="Checinska Sielaff A."/>
            <person name="Kumar R.M."/>
            <person name="Pal D."/>
            <person name="Mayilraj S."/>
            <person name="Venkateswaran K."/>
        </authorList>
    </citation>
    <scope>NUCLEOTIDE SEQUENCE [LARGE SCALE GENOMIC DNA]</scope>
    <source>
        <strain evidence="6 7">ISSFR-015</strain>
    </source>
</reference>
<accession>A0ABX3ZC29</accession>
<dbReference type="EMBL" id="NHNT01000020">
    <property type="protein sequence ID" value="OUZ37303.1"/>
    <property type="molecule type" value="Genomic_DNA"/>
</dbReference>
<dbReference type="Pfam" id="PF00107">
    <property type="entry name" value="ADH_zinc_N"/>
    <property type="match status" value="1"/>
</dbReference>
<dbReference type="InterPro" id="IPR013149">
    <property type="entry name" value="ADH-like_C"/>
</dbReference>
<comment type="similarity">
    <text evidence="4">Belongs to the zinc-containing alcohol dehydrogenase family.</text>
</comment>
<dbReference type="InterPro" id="IPR036291">
    <property type="entry name" value="NAD(P)-bd_dom_sf"/>
</dbReference>
<dbReference type="PANTHER" id="PTHR43401">
    <property type="entry name" value="L-THREONINE 3-DEHYDROGENASE"/>
    <property type="match status" value="1"/>
</dbReference>
<dbReference type="SMART" id="SM00829">
    <property type="entry name" value="PKS_ER"/>
    <property type="match status" value="1"/>
</dbReference>
<dbReference type="RefSeq" id="WP_087618638.1">
    <property type="nucleotide sequence ID" value="NZ_JAFBEY010000019.1"/>
</dbReference>
<evidence type="ECO:0000256" key="3">
    <source>
        <dbReference type="ARBA" id="ARBA00023002"/>
    </source>
</evidence>
<comment type="caution">
    <text evidence="6">The sequence shown here is derived from an EMBL/GenBank/DDBJ whole genome shotgun (WGS) entry which is preliminary data.</text>
</comment>
<dbReference type="InterPro" id="IPR020843">
    <property type="entry name" value="ER"/>
</dbReference>
<keyword evidence="3" id="KW-0560">Oxidoreductase</keyword>
<protein>
    <submittedName>
        <fullName evidence="6">Zinc-binding alcohol dehydrogenase</fullName>
    </submittedName>
</protein>
<evidence type="ECO:0000313" key="7">
    <source>
        <dbReference type="Proteomes" id="UP000196594"/>
    </source>
</evidence>
<dbReference type="InterPro" id="IPR013154">
    <property type="entry name" value="ADH-like_N"/>
</dbReference>
<name>A0ABX3ZC29_9BACL</name>
<dbReference type="PROSITE" id="PS00059">
    <property type="entry name" value="ADH_ZINC"/>
    <property type="match status" value="1"/>
</dbReference>
<feature type="domain" description="Enoyl reductase (ER)" evidence="5">
    <location>
        <begin position="12"/>
        <end position="357"/>
    </location>
</feature>
<dbReference type="SUPFAM" id="SSF51735">
    <property type="entry name" value="NAD(P)-binding Rossmann-fold domains"/>
    <property type="match status" value="1"/>
</dbReference>
<dbReference type="Gene3D" id="3.90.180.10">
    <property type="entry name" value="Medium-chain alcohol dehydrogenases, catalytic domain"/>
    <property type="match status" value="1"/>
</dbReference>
<evidence type="ECO:0000256" key="4">
    <source>
        <dbReference type="RuleBase" id="RU361277"/>
    </source>
</evidence>
<dbReference type="Pfam" id="PF08240">
    <property type="entry name" value="ADH_N"/>
    <property type="match status" value="1"/>
</dbReference>
<evidence type="ECO:0000256" key="2">
    <source>
        <dbReference type="ARBA" id="ARBA00022833"/>
    </source>
</evidence>
<keyword evidence="2 4" id="KW-0862">Zinc</keyword>
<proteinExistence type="inferred from homology"/>
<dbReference type="InterPro" id="IPR050129">
    <property type="entry name" value="Zn_alcohol_dh"/>
</dbReference>
<keyword evidence="7" id="KW-1185">Reference proteome</keyword>
<dbReference type="InterPro" id="IPR002328">
    <property type="entry name" value="ADH_Zn_CS"/>
</dbReference>
<sequence>MCETKGRVAEMTSPMELVFKEYPLVEPAPGAVIVKIIQTNICGSELHIWKGHHPVIRSGALGHEMIGEIHALGEGVETDFAGTPVKVGDRIVSAYFLTCRKCPPCQHGQFNLCENAYKYWRLPTEEAPHFHGTFGTHYYIHSDQYFYKVPDNISNSVAASANCALSQVYFGLEQGNVVSGETILIQGAGGLGLNAIAVAKEKQLKVIVVDGVESRLDQAKAFGADEVILISDFPTVEQRVAQIMRLTGNQGVDVALEVAGVPQAFAEGVEYIRAGGRYIVIGNISPGQTVEFDPGYLTRKAIQIIPVLRYNPWYLKKALDFLERNIDRYPFETLLDASFSFEEIKIALDESAKRTVIRATIIPT</sequence>
<keyword evidence="1 4" id="KW-0479">Metal-binding</keyword>
<comment type="cofactor">
    <cofactor evidence="4">
        <name>Zn(2+)</name>
        <dbReference type="ChEBI" id="CHEBI:29105"/>
    </cofactor>
</comment>
<dbReference type="InterPro" id="IPR011032">
    <property type="entry name" value="GroES-like_sf"/>
</dbReference>
<dbReference type="SUPFAM" id="SSF50129">
    <property type="entry name" value="GroES-like"/>
    <property type="match status" value="1"/>
</dbReference>
<dbReference type="CDD" id="cd08231">
    <property type="entry name" value="MDR_TM0436_like"/>
    <property type="match status" value="1"/>
</dbReference>
<gene>
    <name evidence="6" type="ORF">CBM15_18715</name>
</gene>
<evidence type="ECO:0000256" key="1">
    <source>
        <dbReference type="ARBA" id="ARBA00022723"/>
    </source>
</evidence>
<organism evidence="6 7">
    <name type="scientific">Solibacillus kalamii</name>
    <dbReference type="NCBI Taxonomy" id="1748298"/>
    <lineage>
        <taxon>Bacteria</taxon>
        <taxon>Bacillati</taxon>
        <taxon>Bacillota</taxon>
        <taxon>Bacilli</taxon>
        <taxon>Bacillales</taxon>
        <taxon>Caryophanaceae</taxon>
        <taxon>Solibacillus</taxon>
    </lineage>
</organism>